<sequence length="95" mass="10732">MSNIFRSFNGILTKIDILAYSVMSCLFMSPKMGVAIGNFKVHFHGDSLDSLHKFIPKEILPTEYGGDYPNFDPVELGSAELKEFLPKYLQLIRTS</sequence>
<dbReference type="Gene3D" id="3.40.525.10">
    <property type="entry name" value="CRAL-TRIO lipid binding domain"/>
    <property type="match status" value="1"/>
</dbReference>
<dbReference type="AlphaFoldDB" id="A0A4Y2IJ55"/>
<dbReference type="Proteomes" id="UP000499080">
    <property type="component" value="Unassembled WGS sequence"/>
</dbReference>
<gene>
    <name evidence="1" type="ORF">AVEN_186855_1</name>
</gene>
<organism evidence="1 2">
    <name type="scientific">Araneus ventricosus</name>
    <name type="common">Orbweaver spider</name>
    <name type="synonym">Epeira ventricosa</name>
    <dbReference type="NCBI Taxonomy" id="182803"/>
    <lineage>
        <taxon>Eukaryota</taxon>
        <taxon>Metazoa</taxon>
        <taxon>Ecdysozoa</taxon>
        <taxon>Arthropoda</taxon>
        <taxon>Chelicerata</taxon>
        <taxon>Arachnida</taxon>
        <taxon>Araneae</taxon>
        <taxon>Araneomorphae</taxon>
        <taxon>Entelegynae</taxon>
        <taxon>Araneoidea</taxon>
        <taxon>Araneidae</taxon>
        <taxon>Araneus</taxon>
    </lineage>
</organism>
<evidence type="ECO:0008006" key="3">
    <source>
        <dbReference type="Google" id="ProtNLM"/>
    </source>
</evidence>
<dbReference type="SUPFAM" id="SSF52087">
    <property type="entry name" value="CRAL/TRIO domain"/>
    <property type="match status" value="1"/>
</dbReference>
<dbReference type="EMBL" id="BGPR01002698">
    <property type="protein sequence ID" value="GBM77590.1"/>
    <property type="molecule type" value="Genomic_DNA"/>
</dbReference>
<evidence type="ECO:0000313" key="2">
    <source>
        <dbReference type="Proteomes" id="UP000499080"/>
    </source>
</evidence>
<reference evidence="1 2" key="1">
    <citation type="journal article" date="2019" name="Sci. Rep.">
        <title>Orb-weaving spider Araneus ventricosus genome elucidates the spidroin gene catalogue.</title>
        <authorList>
            <person name="Kono N."/>
            <person name="Nakamura H."/>
            <person name="Ohtoshi R."/>
            <person name="Moran D.A.P."/>
            <person name="Shinohara A."/>
            <person name="Yoshida Y."/>
            <person name="Fujiwara M."/>
            <person name="Mori M."/>
            <person name="Tomita M."/>
            <person name="Arakawa K."/>
        </authorList>
    </citation>
    <scope>NUCLEOTIDE SEQUENCE [LARGE SCALE GENOMIC DNA]</scope>
</reference>
<name>A0A4Y2IJ55_ARAVE</name>
<dbReference type="InterPro" id="IPR036865">
    <property type="entry name" value="CRAL-TRIO_dom_sf"/>
</dbReference>
<comment type="caution">
    <text evidence="1">The sequence shown here is derived from an EMBL/GenBank/DDBJ whole genome shotgun (WGS) entry which is preliminary data.</text>
</comment>
<dbReference type="OrthoDB" id="75724at2759"/>
<proteinExistence type="predicted"/>
<evidence type="ECO:0000313" key="1">
    <source>
        <dbReference type="EMBL" id="GBM77590.1"/>
    </source>
</evidence>
<keyword evidence="2" id="KW-1185">Reference proteome</keyword>
<accession>A0A4Y2IJ55</accession>
<protein>
    <recommendedName>
        <fullName evidence="3">CRAL-TRIO domain-containing protein</fullName>
    </recommendedName>
</protein>